<dbReference type="PANTHER" id="PTHR40465">
    <property type="entry name" value="CHROMOSOME 1, WHOLE GENOME SHOTGUN SEQUENCE"/>
    <property type="match status" value="1"/>
</dbReference>
<feature type="transmembrane region" description="Helical" evidence="2">
    <location>
        <begin position="145"/>
        <end position="166"/>
    </location>
</feature>
<dbReference type="Pfam" id="PF20152">
    <property type="entry name" value="DUF6534"/>
    <property type="match status" value="1"/>
</dbReference>
<feature type="compositionally biased region" description="Basic and acidic residues" evidence="1">
    <location>
        <begin position="274"/>
        <end position="286"/>
    </location>
</feature>
<feature type="transmembrane region" description="Helical" evidence="2">
    <location>
        <begin position="67"/>
        <end position="88"/>
    </location>
</feature>
<keyword evidence="2" id="KW-0472">Membrane</keyword>
<feature type="region of interest" description="Disordered" evidence="1">
    <location>
        <begin position="261"/>
        <end position="286"/>
    </location>
</feature>
<feature type="transmembrane region" description="Helical" evidence="2">
    <location>
        <begin position="103"/>
        <end position="124"/>
    </location>
</feature>
<name>A0A0C9U805_PAXIN</name>
<feature type="domain" description="DUF6534" evidence="3">
    <location>
        <begin position="108"/>
        <end position="211"/>
    </location>
</feature>
<accession>A0A0C9U805</accession>
<gene>
    <name evidence="4" type="ORF">PAXINDRAFT_169006</name>
</gene>
<evidence type="ECO:0000256" key="1">
    <source>
        <dbReference type="SAM" id="MobiDB-lite"/>
    </source>
</evidence>
<dbReference type="AlphaFoldDB" id="A0A0C9U805"/>
<evidence type="ECO:0000259" key="3">
    <source>
        <dbReference type="Pfam" id="PF20152"/>
    </source>
</evidence>
<keyword evidence="2" id="KW-1133">Transmembrane helix</keyword>
<keyword evidence="5" id="KW-1185">Reference proteome</keyword>
<evidence type="ECO:0000313" key="4">
    <source>
        <dbReference type="EMBL" id="KIJ15532.1"/>
    </source>
</evidence>
<dbReference type="Proteomes" id="UP000053647">
    <property type="component" value="Unassembled WGS sequence"/>
</dbReference>
<dbReference type="EMBL" id="KN819336">
    <property type="protein sequence ID" value="KIJ15532.1"/>
    <property type="molecule type" value="Genomic_DNA"/>
</dbReference>
<dbReference type="HOGENOM" id="CLU_046025_12_0_1"/>
<feature type="transmembrane region" description="Helical" evidence="2">
    <location>
        <begin position="35"/>
        <end position="55"/>
    </location>
</feature>
<reference evidence="4 5" key="1">
    <citation type="submission" date="2014-06" db="EMBL/GenBank/DDBJ databases">
        <authorList>
            <consortium name="DOE Joint Genome Institute"/>
            <person name="Kuo A."/>
            <person name="Kohler A."/>
            <person name="Nagy L.G."/>
            <person name="Floudas D."/>
            <person name="Copeland A."/>
            <person name="Barry K.W."/>
            <person name="Cichocki N."/>
            <person name="Veneault-Fourrey C."/>
            <person name="LaButti K."/>
            <person name="Lindquist E.A."/>
            <person name="Lipzen A."/>
            <person name="Lundell T."/>
            <person name="Morin E."/>
            <person name="Murat C."/>
            <person name="Sun H."/>
            <person name="Tunlid A."/>
            <person name="Henrissat B."/>
            <person name="Grigoriev I.V."/>
            <person name="Hibbett D.S."/>
            <person name="Martin F."/>
            <person name="Nordberg H.P."/>
            <person name="Cantor M.N."/>
            <person name="Hua S.X."/>
        </authorList>
    </citation>
    <scope>NUCLEOTIDE SEQUENCE [LARGE SCALE GENOMIC DNA]</scope>
    <source>
        <strain evidence="4 5">ATCC 200175</strain>
    </source>
</reference>
<dbReference type="OrthoDB" id="2681808at2759"/>
<dbReference type="PANTHER" id="PTHR40465:SF1">
    <property type="entry name" value="DUF6534 DOMAIN-CONTAINING PROTEIN"/>
    <property type="match status" value="1"/>
</dbReference>
<sequence length="286" mass="31547">MLFGLETVSVALALYEMLQGAGIHCLSCIPLSVDYWSFEAISILTGLISLMAHGFYCWRIRVMGRSWYIPIFVMMTSLVQCIFLGLGTMTDGLLLGLSATSDIWMIASFVCDLIITIETTRLLFRRGATSSFKDTRSLVTKLIKLTIETGAVTTAAMLLLFLLSWYDQAQVGSVFKYDGLWIPNTNGLQLSIFYSISRLYANCLLATLNARLVMFKDSTRVHQVSTVLFDVPPPSGVSERPADNYINATIGQSQLEMGSLMDTGDDTESVSVEGIEKPNHEGVSEV</sequence>
<keyword evidence="2" id="KW-0812">Transmembrane</keyword>
<organism evidence="4 5">
    <name type="scientific">Paxillus involutus ATCC 200175</name>
    <dbReference type="NCBI Taxonomy" id="664439"/>
    <lineage>
        <taxon>Eukaryota</taxon>
        <taxon>Fungi</taxon>
        <taxon>Dikarya</taxon>
        <taxon>Basidiomycota</taxon>
        <taxon>Agaricomycotina</taxon>
        <taxon>Agaricomycetes</taxon>
        <taxon>Agaricomycetidae</taxon>
        <taxon>Boletales</taxon>
        <taxon>Paxilineae</taxon>
        <taxon>Paxillaceae</taxon>
        <taxon>Paxillus</taxon>
    </lineage>
</organism>
<protein>
    <recommendedName>
        <fullName evidence="3">DUF6534 domain-containing protein</fullName>
    </recommendedName>
</protein>
<evidence type="ECO:0000313" key="5">
    <source>
        <dbReference type="Proteomes" id="UP000053647"/>
    </source>
</evidence>
<dbReference type="InterPro" id="IPR045339">
    <property type="entry name" value="DUF6534"/>
</dbReference>
<proteinExistence type="predicted"/>
<feature type="transmembrane region" description="Helical" evidence="2">
    <location>
        <begin position="186"/>
        <end position="208"/>
    </location>
</feature>
<reference evidence="5" key="2">
    <citation type="submission" date="2015-01" db="EMBL/GenBank/DDBJ databases">
        <title>Evolutionary Origins and Diversification of the Mycorrhizal Mutualists.</title>
        <authorList>
            <consortium name="DOE Joint Genome Institute"/>
            <consortium name="Mycorrhizal Genomics Consortium"/>
            <person name="Kohler A."/>
            <person name="Kuo A."/>
            <person name="Nagy L.G."/>
            <person name="Floudas D."/>
            <person name="Copeland A."/>
            <person name="Barry K.W."/>
            <person name="Cichocki N."/>
            <person name="Veneault-Fourrey C."/>
            <person name="LaButti K."/>
            <person name="Lindquist E.A."/>
            <person name="Lipzen A."/>
            <person name="Lundell T."/>
            <person name="Morin E."/>
            <person name="Murat C."/>
            <person name="Riley R."/>
            <person name="Ohm R."/>
            <person name="Sun H."/>
            <person name="Tunlid A."/>
            <person name="Henrissat B."/>
            <person name="Grigoriev I.V."/>
            <person name="Hibbett D.S."/>
            <person name="Martin F."/>
        </authorList>
    </citation>
    <scope>NUCLEOTIDE SEQUENCE [LARGE SCALE GENOMIC DNA]</scope>
    <source>
        <strain evidence="5">ATCC 200175</strain>
    </source>
</reference>
<evidence type="ECO:0000256" key="2">
    <source>
        <dbReference type="SAM" id="Phobius"/>
    </source>
</evidence>